<name>A0ABS3Q4N2_9GAMM</name>
<dbReference type="Proteomes" id="UP000664835">
    <property type="component" value="Unassembled WGS sequence"/>
</dbReference>
<proteinExistence type="predicted"/>
<dbReference type="RefSeq" id="WP_208148365.1">
    <property type="nucleotide sequence ID" value="NZ_JAGETV010000006.1"/>
</dbReference>
<feature type="transmembrane region" description="Helical" evidence="1">
    <location>
        <begin position="51"/>
        <end position="76"/>
    </location>
</feature>
<organism evidence="2 3">
    <name type="scientific">Thiomicrorhabdus marina</name>
    <dbReference type="NCBI Taxonomy" id="2818442"/>
    <lineage>
        <taxon>Bacteria</taxon>
        <taxon>Pseudomonadati</taxon>
        <taxon>Pseudomonadota</taxon>
        <taxon>Gammaproteobacteria</taxon>
        <taxon>Thiotrichales</taxon>
        <taxon>Piscirickettsiaceae</taxon>
        <taxon>Thiomicrorhabdus</taxon>
    </lineage>
</organism>
<accession>A0ABS3Q4N2</accession>
<comment type="caution">
    <text evidence="2">The sequence shown here is derived from an EMBL/GenBank/DDBJ whole genome shotgun (WGS) entry which is preliminary data.</text>
</comment>
<sequence length="81" mass="9265">MSLQKEKCRKEGFFLIVTAVAGAALWTWMIMNQGLDLVRSYQVDQSYLLQIVAFGLSSLLFLLVLWLFIVVGIRLVRTNDI</sequence>
<evidence type="ECO:0000256" key="1">
    <source>
        <dbReference type="SAM" id="Phobius"/>
    </source>
</evidence>
<evidence type="ECO:0000313" key="3">
    <source>
        <dbReference type="Proteomes" id="UP000664835"/>
    </source>
</evidence>
<feature type="transmembrane region" description="Helical" evidence="1">
    <location>
        <begin position="12"/>
        <end position="31"/>
    </location>
</feature>
<dbReference type="EMBL" id="JAGETV010000006">
    <property type="protein sequence ID" value="MBO1926919.1"/>
    <property type="molecule type" value="Genomic_DNA"/>
</dbReference>
<evidence type="ECO:0000313" key="2">
    <source>
        <dbReference type="EMBL" id="MBO1926919.1"/>
    </source>
</evidence>
<protein>
    <submittedName>
        <fullName evidence="2">Uncharacterized protein</fullName>
    </submittedName>
</protein>
<keyword evidence="3" id="KW-1185">Reference proteome</keyword>
<gene>
    <name evidence="2" type="ORF">J3998_04960</name>
</gene>
<reference evidence="2 3" key="1">
    <citation type="submission" date="2021-03" db="EMBL/GenBank/DDBJ databases">
        <title>Thiomicrorhabdus sp.nov.,novel sulfur-oxidizing bacteria isolated from coastal sediment.</title>
        <authorList>
            <person name="Liu X."/>
        </authorList>
    </citation>
    <scope>NUCLEOTIDE SEQUENCE [LARGE SCALE GENOMIC DNA]</scope>
    <source>
        <strain evidence="2 3">6S2-11</strain>
    </source>
</reference>
<keyword evidence="1" id="KW-0472">Membrane</keyword>
<keyword evidence="1" id="KW-1133">Transmembrane helix</keyword>
<keyword evidence="1" id="KW-0812">Transmembrane</keyword>